<reference evidence="3" key="1">
    <citation type="journal article" date="2010" name="PLoS Negl. Trop. Dis.">
        <title>The genome sequence of Trypanosoma brucei gambiense, causative agent of chronic human african trypanosomiasis.</title>
        <authorList>
            <person name="Jackson A.P."/>
            <person name="Sanders M."/>
            <person name="Berry A."/>
            <person name="McQuillan J."/>
            <person name="Aslett M.A."/>
            <person name="Quail M.A."/>
            <person name="Chukualim B."/>
            <person name="Capewell P."/>
            <person name="MacLeod A."/>
            <person name="Melville S.E."/>
            <person name="Gibson W."/>
            <person name="Barry J.D."/>
            <person name="Berriman M."/>
            <person name="Hertz-Fowler C."/>
        </authorList>
    </citation>
    <scope>NUCLEOTIDE SEQUENCE [LARGE SCALE GENOMIC DNA]</scope>
    <source>
        <strain evidence="3">MHOM/CI/86/DAL972</strain>
    </source>
</reference>
<evidence type="ECO:0000313" key="2">
    <source>
        <dbReference type="EMBL" id="CBH18204.1"/>
    </source>
</evidence>
<name>D0A953_TRYB9</name>
<evidence type="ECO:0000313" key="3">
    <source>
        <dbReference type="Proteomes" id="UP000002316"/>
    </source>
</evidence>
<keyword evidence="1" id="KW-1133">Transmembrane helix</keyword>
<feature type="transmembrane region" description="Helical" evidence="1">
    <location>
        <begin position="41"/>
        <end position="59"/>
    </location>
</feature>
<dbReference type="GeneID" id="23866491"/>
<dbReference type="AlphaFoldDB" id="D0A953"/>
<gene>
    <name evidence="2" type="ORF">TbgDal_XI13230</name>
</gene>
<accession>D0A953</accession>
<keyword evidence="1" id="KW-0812">Transmembrane</keyword>
<dbReference type="EMBL" id="FN554974">
    <property type="protein sequence ID" value="CBH18204.1"/>
    <property type="molecule type" value="Genomic_DNA"/>
</dbReference>
<feature type="transmembrane region" description="Helical" evidence="1">
    <location>
        <begin position="18"/>
        <end position="35"/>
    </location>
</feature>
<sequence>MVMRGVGIKRYEAREGKLVALIFGYSFPSFLPSLLFSLPPFLFLLSVFSSLILLFYCYVGWGDCIGEKEEKGGSKLSKMCHNILFFFFLWVQRYPDGSNYGKKERAVAWYPARCFPLMFEVVVSRWREIKA</sequence>
<dbReference type="Proteomes" id="UP000002316">
    <property type="component" value="Chromosome 11"/>
</dbReference>
<proteinExistence type="predicted"/>
<keyword evidence="1" id="KW-0472">Membrane</keyword>
<protein>
    <submittedName>
        <fullName evidence="2">Uncharacterized protein</fullName>
    </submittedName>
</protein>
<dbReference type="KEGG" id="tbg:TbgDal_XI13230"/>
<dbReference type="RefSeq" id="XP_011780468.1">
    <property type="nucleotide sequence ID" value="XM_011782166.1"/>
</dbReference>
<evidence type="ECO:0000256" key="1">
    <source>
        <dbReference type="SAM" id="Phobius"/>
    </source>
</evidence>
<organism evidence="2 3">
    <name type="scientific">Trypanosoma brucei gambiense (strain MHOM/CI/86/DAL972)</name>
    <dbReference type="NCBI Taxonomy" id="679716"/>
    <lineage>
        <taxon>Eukaryota</taxon>
        <taxon>Discoba</taxon>
        <taxon>Euglenozoa</taxon>
        <taxon>Kinetoplastea</taxon>
        <taxon>Metakinetoplastina</taxon>
        <taxon>Trypanosomatida</taxon>
        <taxon>Trypanosomatidae</taxon>
        <taxon>Trypanosoma</taxon>
    </lineage>
</organism>